<dbReference type="GO" id="GO:0004518">
    <property type="term" value="F:nuclease activity"/>
    <property type="evidence" value="ECO:0007669"/>
    <property type="project" value="InterPro"/>
</dbReference>
<keyword evidence="2" id="KW-1185">Reference proteome</keyword>
<evidence type="ECO:0000313" key="2">
    <source>
        <dbReference type="Proteomes" id="UP000190274"/>
    </source>
</evidence>
<sequence>MNLLDQYLSEEEEEEVKSKAALERGIGIRDSQPRLKPLPDQILDKYHISPNIEKYSGEDMNTIARGWTSFAFVEMRPSHRQRLQIDSLVHTVGLQLRSEIGLEFQPLHISELGSPLPLHVSLGPNFSFQTSQELNAFAQMLQVETWQKMNAPFEVGFEPILQIYDNVDRNALFLALDVSQSVKNSHIRRLWTAVQESLDFSRRSDECAASRCAWTFERSHMSIARAFLKPPSIKAAGGHTSAERTLDAQYRRTIEQLNMLLANRPVDRSVLDSLRFQCSGIKLTKQRSNLWIPFGSDTQ</sequence>
<dbReference type="Pfam" id="PF09749">
    <property type="entry name" value="HVSL"/>
    <property type="match status" value="1"/>
</dbReference>
<reference evidence="1 2" key="1">
    <citation type="submission" date="2016-03" db="EMBL/GenBank/DDBJ databases">
        <authorList>
            <person name="Devillers H."/>
        </authorList>
    </citation>
    <scope>NUCLEOTIDE SEQUENCE [LARGE SCALE GENOMIC DNA]</scope>
    <source>
        <strain evidence="1">CBS 10888</strain>
    </source>
</reference>
<protein>
    <submittedName>
        <fullName evidence="1">LADA_0F02014g1_1</fullName>
    </submittedName>
</protein>
<proteinExistence type="predicted"/>
<dbReference type="STRING" id="1266660.A0A1G4JI74"/>
<dbReference type="Proteomes" id="UP000190274">
    <property type="component" value="Chromosome F"/>
</dbReference>
<dbReference type="AlphaFoldDB" id="A0A1G4JI74"/>
<dbReference type="EMBL" id="LT598458">
    <property type="protein sequence ID" value="SCU90131.1"/>
    <property type="molecule type" value="Genomic_DNA"/>
</dbReference>
<dbReference type="Gene3D" id="3.90.1140.10">
    <property type="entry name" value="Cyclic phosphodiesterase"/>
    <property type="match status" value="1"/>
</dbReference>
<name>A0A1G4JI74_9SACH</name>
<accession>A0A1G4JI74</accession>
<dbReference type="GO" id="GO:0034477">
    <property type="term" value="P:U6 snRNA 3'-end processing"/>
    <property type="evidence" value="ECO:0007669"/>
    <property type="project" value="InterPro"/>
</dbReference>
<gene>
    <name evidence="1" type="ORF">LADA_0F02014G</name>
</gene>
<dbReference type="InterPro" id="IPR027521">
    <property type="entry name" value="Usb1"/>
</dbReference>
<evidence type="ECO:0000313" key="1">
    <source>
        <dbReference type="EMBL" id="SCU90131.1"/>
    </source>
</evidence>
<dbReference type="OrthoDB" id="49151at2759"/>
<organism evidence="1 2">
    <name type="scientific">Lachancea dasiensis</name>
    <dbReference type="NCBI Taxonomy" id="1072105"/>
    <lineage>
        <taxon>Eukaryota</taxon>
        <taxon>Fungi</taxon>
        <taxon>Dikarya</taxon>
        <taxon>Ascomycota</taxon>
        <taxon>Saccharomycotina</taxon>
        <taxon>Saccharomycetes</taxon>
        <taxon>Saccharomycetales</taxon>
        <taxon>Saccharomycetaceae</taxon>
        <taxon>Lachancea</taxon>
    </lineage>
</organism>